<feature type="compositionally biased region" description="Polar residues" evidence="1">
    <location>
        <begin position="1"/>
        <end position="21"/>
    </location>
</feature>
<evidence type="ECO:0000313" key="5">
    <source>
        <dbReference type="Proteomes" id="UP000232688"/>
    </source>
</evidence>
<dbReference type="Pfam" id="PF04212">
    <property type="entry name" value="MIT"/>
    <property type="match status" value="1"/>
</dbReference>
<reference evidence="4 5" key="2">
    <citation type="submission" date="2017-10" db="EMBL/GenBank/DDBJ databases">
        <title>Genome analyses suggest a sexual origin of heterokaryosis in a supposedly ancient asexual fungus.</title>
        <authorList>
            <person name="Corradi N."/>
            <person name="Sedzielewska K."/>
            <person name="Noel J."/>
            <person name="Charron P."/>
            <person name="Farinelli L."/>
            <person name="Marton T."/>
            <person name="Kruger M."/>
            <person name="Pelin A."/>
            <person name="Brachmann A."/>
            <person name="Corradi N."/>
        </authorList>
    </citation>
    <scope>NUCLEOTIDE SEQUENCE [LARGE SCALE GENOMIC DNA]</scope>
    <source>
        <strain evidence="4 5">A1</strain>
    </source>
</reference>
<feature type="domain" description="MIT" evidence="2">
    <location>
        <begin position="55"/>
        <end position="115"/>
    </location>
</feature>
<protein>
    <recommendedName>
        <fullName evidence="2">MIT domain-containing protein</fullName>
    </recommendedName>
</protein>
<feature type="compositionally biased region" description="Low complexity" evidence="1">
    <location>
        <begin position="495"/>
        <end position="513"/>
    </location>
</feature>
<dbReference type="OrthoDB" id="2245455at2759"/>
<feature type="compositionally biased region" description="Low complexity" evidence="1">
    <location>
        <begin position="242"/>
        <end position="258"/>
    </location>
</feature>
<dbReference type="Proteomes" id="UP000232688">
    <property type="component" value="Unassembled WGS sequence"/>
</dbReference>
<feature type="compositionally biased region" description="Low complexity" evidence="1">
    <location>
        <begin position="395"/>
        <end position="409"/>
    </location>
</feature>
<dbReference type="VEuPathDB" id="FungiDB:RhiirFUN_009134"/>
<accession>A0A2I1EIA0</accession>
<feature type="compositionally biased region" description="Low complexity" evidence="1">
    <location>
        <begin position="297"/>
        <end position="307"/>
    </location>
</feature>
<gene>
    <name evidence="3" type="ORF">CHRIB12_LOCUS16003</name>
    <name evidence="4" type="ORF">RhiirA1_516539</name>
</gene>
<comment type="caution">
    <text evidence="4">The sequence shown here is derived from an EMBL/GenBank/DDBJ whole genome shotgun (WGS) entry which is preliminary data.</text>
</comment>
<feature type="region of interest" description="Disordered" evidence="1">
    <location>
        <begin position="231"/>
        <end position="258"/>
    </location>
</feature>
<reference evidence="3" key="3">
    <citation type="submission" date="2020-05" db="EMBL/GenBank/DDBJ databases">
        <authorList>
            <person name="Rincon C."/>
            <person name="Sanders R I."/>
            <person name="Robbins C."/>
            <person name="Chaturvedi A."/>
        </authorList>
    </citation>
    <scope>NUCLEOTIDE SEQUENCE</scope>
    <source>
        <strain evidence="3">CHB12</strain>
    </source>
</reference>
<evidence type="ECO:0000313" key="4">
    <source>
        <dbReference type="EMBL" id="PKC64557.1"/>
    </source>
</evidence>
<feature type="region of interest" description="Disordered" evidence="1">
    <location>
        <begin position="1"/>
        <end position="49"/>
    </location>
</feature>
<dbReference type="EMBL" id="LLXH01000625">
    <property type="protein sequence ID" value="PKC64557.1"/>
    <property type="molecule type" value="Genomic_DNA"/>
</dbReference>
<sequence>MATNTTSHHLTQPPSTIGHMNTNDRVRDELTPPTNSRQRGPPSPRTQSKSILTIALQKAQTAVQFDAANNVVAALDAYKQTVELLTQVIDKAVNEADRRRLQLIHDTYADRIRLLSTIAPESDSSLDNSTSSEQNNGNNDDTLTQVSEDPNVKVDSLHRTDSIERKSIQKNDSQTEHSETSETSENENKSNKSVDKKIDNLSNDETSLTRETTLANDIDCSSDIKESIRNDTVDYMAPQPKRLSNLSQRSSSTSKSWISTKSYYSDKTAPVSVYEISVDGMKSIVDSGESTPRSSDLDSSSSSEDSSTINDYLQNSDSYDANPENIEDNLIYQNQDTSSQQEREEEEQKTEKISVNTSQLTPSTRVNNSPSSNRVFVPPPPPKIAPPKTPPITSPTPNILTGRRSTSPTIVPPPSTVSTTKRNAPPISPNGSPSDEDDDKASVKSAPNVFTRPSSPPPQSPVEKLIGKALPHSRRPAPLPLAQQSYNSRAIPARSPSNPNIIITQNNNSTTSPRRTASNPGNHSKKTSSVRFFNTSQQNLSPQPSSPWMNSFSIISPPLGSPGLGPPTGSFRSEMSSISARSNDASYTSCLLNPFPNTSFYDEDIIGLPHISSNNGLPEPPPSDIRLKPFWLMRLLERTMTTGGYLTPKLFIPQYLWLQGHVKLTAIDTKMSSCEVVSNCLEKLEKISFSDLDKLSKALEGVDPILEGLQNSLARKLSYVESTNGKARQSASSLMSWGSKLSRGLDRMGMGNAMVRTEEANGYVDVLLKVFQHAKIVENYIKQYTSLKKAPHLHHHKQIIVRLYKFADFLGNVICRFVVRDLGILADKYLKKGSHWIVE</sequence>
<feature type="compositionally biased region" description="Polar residues" evidence="1">
    <location>
        <begin position="308"/>
        <end position="319"/>
    </location>
</feature>
<proteinExistence type="predicted"/>
<feature type="region of interest" description="Disordered" evidence="1">
    <location>
        <begin position="121"/>
        <end position="204"/>
    </location>
</feature>
<organism evidence="4 5">
    <name type="scientific">Rhizophagus irregularis</name>
    <dbReference type="NCBI Taxonomy" id="588596"/>
    <lineage>
        <taxon>Eukaryota</taxon>
        <taxon>Fungi</taxon>
        <taxon>Fungi incertae sedis</taxon>
        <taxon>Mucoromycota</taxon>
        <taxon>Glomeromycotina</taxon>
        <taxon>Glomeromycetes</taxon>
        <taxon>Glomerales</taxon>
        <taxon>Glomeraceae</taxon>
        <taxon>Rhizophagus</taxon>
    </lineage>
</organism>
<evidence type="ECO:0000313" key="3">
    <source>
        <dbReference type="EMBL" id="CAB5378008.1"/>
    </source>
</evidence>
<feature type="compositionally biased region" description="Low complexity" evidence="1">
    <location>
        <begin position="361"/>
        <end position="376"/>
    </location>
</feature>
<evidence type="ECO:0000256" key="1">
    <source>
        <dbReference type="SAM" id="MobiDB-lite"/>
    </source>
</evidence>
<dbReference type="PANTHER" id="PTHR37327:SF1">
    <property type="entry name" value="MICROTUBULE INTERACTING AND TRANSPORT DOMAIN-CONTAINING PROTEIN"/>
    <property type="match status" value="1"/>
</dbReference>
<dbReference type="InterPro" id="IPR007330">
    <property type="entry name" value="MIT_dom"/>
</dbReference>
<feature type="compositionally biased region" description="Pro residues" evidence="1">
    <location>
        <begin position="377"/>
        <end position="394"/>
    </location>
</feature>
<dbReference type="AlphaFoldDB" id="A0A2I1EIA0"/>
<feature type="compositionally biased region" description="Basic and acidic residues" evidence="1">
    <location>
        <begin position="150"/>
        <end position="199"/>
    </location>
</feature>
<name>A0A2I1EIA0_9GLOM</name>
<feature type="region of interest" description="Disordered" evidence="1">
    <location>
        <begin position="490"/>
        <end position="528"/>
    </location>
</feature>
<feature type="region of interest" description="Disordered" evidence="1">
    <location>
        <begin position="285"/>
        <end position="324"/>
    </location>
</feature>
<feature type="compositionally biased region" description="Low complexity" evidence="1">
    <location>
        <begin position="122"/>
        <end position="132"/>
    </location>
</feature>
<dbReference type="Proteomes" id="UP000684084">
    <property type="component" value="Unassembled WGS sequence"/>
</dbReference>
<dbReference type="Gene3D" id="1.20.58.80">
    <property type="entry name" value="Phosphotransferase system, lactose/cellobiose-type IIA subunit"/>
    <property type="match status" value="1"/>
</dbReference>
<feature type="compositionally biased region" description="Polar residues" evidence="1">
    <location>
        <begin position="133"/>
        <end position="148"/>
    </location>
</feature>
<dbReference type="VEuPathDB" id="FungiDB:RhiirA1_516539"/>
<evidence type="ECO:0000259" key="2">
    <source>
        <dbReference type="Pfam" id="PF04212"/>
    </source>
</evidence>
<dbReference type="PANTHER" id="PTHR37327">
    <property type="entry name" value="CHROMOSOME 1, WHOLE GENOME SHOTGUN SEQUENCE"/>
    <property type="match status" value="1"/>
</dbReference>
<dbReference type="EMBL" id="CAGKOT010000038">
    <property type="protein sequence ID" value="CAB5378008.1"/>
    <property type="molecule type" value="Genomic_DNA"/>
</dbReference>
<feature type="region of interest" description="Disordered" evidence="1">
    <location>
        <begin position="336"/>
        <end position="464"/>
    </location>
</feature>
<reference evidence="4 5" key="1">
    <citation type="submission" date="2017-10" db="EMBL/GenBank/DDBJ databases">
        <title>Extensive intraspecific genome diversity in a model arbuscular mycorrhizal fungus.</title>
        <authorList>
            <person name="Chen E.C.H."/>
            <person name="Morin E."/>
            <person name="Baudet D."/>
            <person name="Noel J."/>
            <person name="Ndikumana S."/>
            <person name="Charron P."/>
            <person name="St-Onge C."/>
            <person name="Giorgi J."/>
            <person name="Grigoriev I.V."/>
            <person name="Roux C."/>
            <person name="Martin F.M."/>
            <person name="Corradi N."/>
        </authorList>
    </citation>
    <scope>NUCLEOTIDE SEQUENCE [LARGE SCALE GENOMIC DNA]</scope>
    <source>
        <strain evidence="4 5">A1</strain>
    </source>
</reference>
<dbReference type="SUPFAM" id="SSF116846">
    <property type="entry name" value="MIT domain"/>
    <property type="match status" value="1"/>
</dbReference>
<dbReference type="InterPro" id="IPR036181">
    <property type="entry name" value="MIT_dom_sf"/>
</dbReference>
<dbReference type="VEuPathDB" id="FungiDB:FUN_007640"/>